<evidence type="ECO:0000256" key="1">
    <source>
        <dbReference type="ARBA" id="ARBA00007125"/>
    </source>
</evidence>
<dbReference type="Proteomes" id="UP001407405">
    <property type="component" value="Unassembled WGS sequence"/>
</dbReference>
<dbReference type="InterPro" id="IPR048950">
    <property type="entry name" value="Ppx_GppA_C"/>
</dbReference>
<keyword evidence="4" id="KW-1185">Reference proteome</keyword>
<dbReference type="Pfam" id="PF21447">
    <property type="entry name" value="Ppx-GppA_III"/>
    <property type="match status" value="1"/>
</dbReference>
<protein>
    <submittedName>
        <fullName evidence="3">HD domain-containing protein</fullName>
    </submittedName>
</protein>
<evidence type="ECO:0000259" key="2">
    <source>
        <dbReference type="Pfam" id="PF21447"/>
    </source>
</evidence>
<dbReference type="Gene3D" id="1.10.3210.10">
    <property type="entry name" value="Hypothetical protein af1432"/>
    <property type="match status" value="1"/>
</dbReference>
<gene>
    <name evidence="3" type="ORF">AAIG11_13535</name>
</gene>
<dbReference type="PANTHER" id="PTHR30005">
    <property type="entry name" value="EXOPOLYPHOSPHATASE"/>
    <property type="match status" value="1"/>
</dbReference>
<proteinExistence type="inferred from homology"/>
<name>A0ABU9VWF3_9CLOT</name>
<dbReference type="InterPro" id="IPR050273">
    <property type="entry name" value="GppA/Ppx_hydrolase"/>
</dbReference>
<sequence>MKFLDDLITDDIRQRMEHRFFLRDSMSHEQRVIRYASMIFTVLSQPYDLGNKKRSLLYHAALLHDIGYEISPRKHDAHSRHLILNDSFFDFWPQPERTMLALIAGGHRKKLGPELETLTPSKQHTVKQLAAILRIADAIDYPRDERLVVCETTLLQHHLNLTIHSAVIDQVVARVAKKAALFEAVFQISIVISEA</sequence>
<organism evidence="3 4">
    <name type="scientific">Anoxynatronum sibiricum</name>
    <dbReference type="NCBI Taxonomy" id="210623"/>
    <lineage>
        <taxon>Bacteria</taxon>
        <taxon>Bacillati</taxon>
        <taxon>Bacillota</taxon>
        <taxon>Clostridia</taxon>
        <taxon>Eubacteriales</taxon>
        <taxon>Clostridiaceae</taxon>
        <taxon>Anoxynatronum</taxon>
    </lineage>
</organism>
<dbReference type="PANTHER" id="PTHR30005:SF0">
    <property type="entry name" value="RETROGRADE REGULATION PROTEIN 2"/>
    <property type="match status" value="1"/>
</dbReference>
<feature type="domain" description="Ppx/GppA phosphatase C-terminal" evidence="2">
    <location>
        <begin position="26"/>
        <end position="164"/>
    </location>
</feature>
<evidence type="ECO:0000313" key="4">
    <source>
        <dbReference type="Proteomes" id="UP001407405"/>
    </source>
</evidence>
<dbReference type="EMBL" id="JBCITM010000016">
    <property type="protein sequence ID" value="MEN1761505.1"/>
    <property type="molecule type" value="Genomic_DNA"/>
</dbReference>
<dbReference type="RefSeq" id="WP_343186792.1">
    <property type="nucleotide sequence ID" value="NZ_JBCITM010000016.1"/>
</dbReference>
<accession>A0ABU9VWF3</accession>
<comment type="caution">
    <text evidence="3">The sequence shown here is derived from an EMBL/GenBank/DDBJ whole genome shotgun (WGS) entry which is preliminary data.</text>
</comment>
<evidence type="ECO:0000313" key="3">
    <source>
        <dbReference type="EMBL" id="MEN1761505.1"/>
    </source>
</evidence>
<comment type="similarity">
    <text evidence="1">Belongs to the GppA/Ppx family.</text>
</comment>
<reference evidence="3 4" key="1">
    <citation type="submission" date="2024-04" db="EMBL/GenBank/DDBJ databases">
        <title>Genome sequencing and metabolic network reconstruction of aminoacids and betaine degradation by Anoxynatronum sibiricum.</title>
        <authorList>
            <person name="Detkova E.N."/>
            <person name="Boltjanskaja Y.V."/>
            <person name="Mardanov A.V."/>
            <person name="Kevbrin V."/>
        </authorList>
    </citation>
    <scope>NUCLEOTIDE SEQUENCE [LARGE SCALE GENOMIC DNA]</scope>
    <source>
        <strain evidence="3 4">Z-7981</strain>
    </source>
</reference>
<dbReference type="SUPFAM" id="SSF109604">
    <property type="entry name" value="HD-domain/PDEase-like"/>
    <property type="match status" value="1"/>
</dbReference>